<protein>
    <submittedName>
        <fullName evidence="1">Uncharacterized protein</fullName>
    </submittedName>
</protein>
<comment type="caution">
    <text evidence="1">The sequence shown here is derived from an EMBL/GenBank/DDBJ whole genome shotgun (WGS) entry which is preliminary data.</text>
</comment>
<proteinExistence type="predicted"/>
<gene>
    <name evidence="1" type="ORF">PM001_LOCUS29260</name>
</gene>
<organism evidence="1 2">
    <name type="scientific">Peronospora matthiolae</name>
    <dbReference type="NCBI Taxonomy" id="2874970"/>
    <lineage>
        <taxon>Eukaryota</taxon>
        <taxon>Sar</taxon>
        <taxon>Stramenopiles</taxon>
        <taxon>Oomycota</taxon>
        <taxon>Peronosporomycetes</taxon>
        <taxon>Peronosporales</taxon>
        <taxon>Peronosporaceae</taxon>
        <taxon>Peronospora</taxon>
    </lineage>
</organism>
<name>A0AAV1VBD4_9STRA</name>
<dbReference type="Proteomes" id="UP001162060">
    <property type="component" value="Unassembled WGS sequence"/>
</dbReference>
<evidence type="ECO:0000313" key="2">
    <source>
        <dbReference type="Proteomes" id="UP001162060"/>
    </source>
</evidence>
<reference evidence="1" key="1">
    <citation type="submission" date="2024-01" db="EMBL/GenBank/DDBJ databases">
        <authorList>
            <person name="Webb A."/>
        </authorList>
    </citation>
    <scope>NUCLEOTIDE SEQUENCE</scope>
    <source>
        <strain evidence="1">Pm1</strain>
    </source>
</reference>
<dbReference type="AlphaFoldDB" id="A0AAV1VBD4"/>
<sequence length="223" mass="24986">MKESMNQDLKDVPPPSPVGKQGICYLGGLEIRRDVSISVIRLDRKAERLRSKMGGVDGFGKVSGYEPKCSLQTPHQGPTCARDTPSEKALDARVRRRRIHRQGSLTVRVQSKRVCARVVTRDGLNARVLSKEESSQVVTSVFVVKKKWKLHARRTTTTRCQDVTWCWTMGELEYLERSVSSRLAGAQGQDSVKIPMVHGCSSEDYRRVDTKVVCISCRRGGVL</sequence>
<accession>A0AAV1VBD4</accession>
<dbReference type="EMBL" id="CAKLBY020000306">
    <property type="protein sequence ID" value="CAK7944110.1"/>
    <property type="molecule type" value="Genomic_DNA"/>
</dbReference>
<evidence type="ECO:0000313" key="1">
    <source>
        <dbReference type="EMBL" id="CAK7944110.1"/>
    </source>
</evidence>